<dbReference type="InParanoid" id="E3J9M9"/>
<dbReference type="Proteomes" id="UP000002484">
    <property type="component" value="Chromosome"/>
</dbReference>
<protein>
    <submittedName>
        <fullName evidence="1">Uncharacterized protein</fullName>
    </submittedName>
</protein>
<proteinExistence type="predicted"/>
<evidence type="ECO:0000313" key="1">
    <source>
        <dbReference type="EMBL" id="ADP84532.1"/>
    </source>
</evidence>
<dbReference type="KEGG" id="fri:FraEuI1c_6556"/>
<evidence type="ECO:0000313" key="2">
    <source>
        <dbReference type="Proteomes" id="UP000002484"/>
    </source>
</evidence>
<name>E3J9M9_PSEI1</name>
<gene>
    <name evidence="1" type="ordered locus">FraEuI1c_6556</name>
</gene>
<dbReference type="AlphaFoldDB" id="E3J9M9"/>
<dbReference type="STRING" id="298654.FraEuI1c_6556"/>
<dbReference type="RefSeq" id="WP_013427643.1">
    <property type="nucleotide sequence ID" value="NC_014666.1"/>
</dbReference>
<dbReference type="EMBL" id="CP002299">
    <property type="protein sequence ID" value="ADP84532.1"/>
    <property type="molecule type" value="Genomic_DNA"/>
</dbReference>
<sequence length="456" mass="49488">MRLSTVPPVPADLSGLDLSVLLENYRAIVGARLRYMDDRMSDSTSFPGASRTVSDWWSSLDASGSAAGLRRGLDDGMKRLARLQHLYVTRHPAAAPAAAALTEEHLNVLREAVAWISMMDENLQSDWRHLGWRSLVEEAFGKGVGTTAALACFSETAATLERLVLESEVGKVNSGKGFVLDPGLPDSMAALAVGRGPESYIKLRPFMVTAATRAQVVAGLIPPLVHEGTHANEGRYTVDLIYRKQGLQAALTPDLRLKNAANYEQLAVDWLNAGIWQRIVGASPPKLTRTERAVVIMRLKVARAWVCADNVKVYEVRDGRMRFKYKNFRAVAAQLIGAEAATVGEVLSQVLFEELSDAADTLMKIVGDVRLEITDPPTVMVSVDGRVLGSIPDYISTAGEIASIALRLVVTDLARQGCVAFPVALLRWVDKVVDEDPFIASFSTAVTDFINGLATS</sequence>
<keyword evidence="2" id="KW-1185">Reference proteome</keyword>
<accession>E3J9M9</accession>
<organism evidence="1 2">
    <name type="scientific">Pseudofrankia inefficax (strain DSM 45817 / CECT 9037 / DDB 130130 / EuI1c)</name>
    <name type="common">Frankia inefficax</name>
    <dbReference type="NCBI Taxonomy" id="298654"/>
    <lineage>
        <taxon>Bacteria</taxon>
        <taxon>Bacillati</taxon>
        <taxon>Actinomycetota</taxon>
        <taxon>Actinomycetes</taxon>
        <taxon>Frankiales</taxon>
        <taxon>Frankiaceae</taxon>
        <taxon>Pseudofrankia</taxon>
    </lineage>
</organism>
<dbReference type="HOGENOM" id="CLU_599573_0_0_11"/>
<reference evidence="1 2" key="1">
    <citation type="submission" date="2010-10" db="EMBL/GenBank/DDBJ databases">
        <title>Complete sequence of Frankia sp. EuI1c.</title>
        <authorList>
            <consortium name="US DOE Joint Genome Institute"/>
            <person name="Lucas S."/>
            <person name="Copeland A."/>
            <person name="Lapidus A."/>
            <person name="Cheng J.-F."/>
            <person name="Bruce D."/>
            <person name="Goodwin L."/>
            <person name="Pitluck S."/>
            <person name="Chertkov O."/>
            <person name="Detter J.C."/>
            <person name="Han C."/>
            <person name="Tapia R."/>
            <person name="Land M."/>
            <person name="Hauser L."/>
            <person name="Jeffries C."/>
            <person name="Kyrpides N."/>
            <person name="Ivanova N."/>
            <person name="Mikhailova N."/>
            <person name="Beauchemin N."/>
            <person name="Sen A."/>
            <person name="Sur S.A."/>
            <person name="Gtari M."/>
            <person name="Wall L."/>
            <person name="Tisa L."/>
            <person name="Woyke T."/>
        </authorList>
    </citation>
    <scope>NUCLEOTIDE SEQUENCE [LARGE SCALE GENOMIC DNA]</scope>
    <source>
        <strain evidence="2">DSM 45817 / CECT 9037 / EuI1c</strain>
    </source>
</reference>
<dbReference type="OrthoDB" id="5209666at2"/>